<accession>A0ACC2U3A8</accession>
<name>A0ACC2U3A8_9FUNG</name>
<protein>
    <submittedName>
        <fullName evidence="1">Uncharacterized protein</fullName>
    </submittedName>
</protein>
<sequence length="61" mass="6859">MKGSSTALEAIQQRRNQASVYPSSHEDIHTGDVVFYNIGDTVQERCPQAFSDLYLCQEILP</sequence>
<evidence type="ECO:0000313" key="2">
    <source>
        <dbReference type="Proteomes" id="UP001165960"/>
    </source>
</evidence>
<dbReference type="EMBL" id="QTSX02001483">
    <property type="protein sequence ID" value="KAJ9081333.1"/>
    <property type="molecule type" value="Genomic_DNA"/>
</dbReference>
<organism evidence="1 2">
    <name type="scientific">Entomophthora muscae</name>
    <dbReference type="NCBI Taxonomy" id="34485"/>
    <lineage>
        <taxon>Eukaryota</taxon>
        <taxon>Fungi</taxon>
        <taxon>Fungi incertae sedis</taxon>
        <taxon>Zoopagomycota</taxon>
        <taxon>Entomophthoromycotina</taxon>
        <taxon>Entomophthoromycetes</taxon>
        <taxon>Entomophthorales</taxon>
        <taxon>Entomophthoraceae</taxon>
        <taxon>Entomophthora</taxon>
    </lineage>
</organism>
<gene>
    <name evidence="1" type="ORF">DSO57_1015805</name>
</gene>
<keyword evidence="2" id="KW-1185">Reference proteome</keyword>
<dbReference type="Proteomes" id="UP001165960">
    <property type="component" value="Unassembled WGS sequence"/>
</dbReference>
<evidence type="ECO:0000313" key="1">
    <source>
        <dbReference type="EMBL" id="KAJ9081333.1"/>
    </source>
</evidence>
<comment type="caution">
    <text evidence="1">The sequence shown here is derived from an EMBL/GenBank/DDBJ whole genome shotgun (WGS) entry which is preliminary data.</text>
</comment>
<reference evidence="1" key="1">
    <citation type="submission" date="2022-04" db="EMBL/GenBank/DDBJ databases">
        <title>Genome of the entomopathogenic fungus Entomophthora muscae.</title>
        <authorList>
            <person name="Elya C."/>
            <person name="Lovett B.R."/>
            <person name="Lee E."/>
            <person name="Macias A.M."/>
            <person name="Hajek A.E."/>
            <person name="De Bivort B.L."/>
            <person name="Kasson M.T."/>
            <person name="De Fine Licht H.H."/>
            <person name="Stajich J.E."/>
        </authorList>
    </citation>
    <scope>NUCLEOTIDE SEQUENCE</scope>
    <source>
        <strain evidence="1">Berkeley</strain>
    </source>
</reference>
<proteinExistence type="predicted"/>